<keyword evidence="4" id="KW-0539">Nucleus</keyword>
<dbReference type="GO" id="GO:0017056">
    <property type="term" value="F:structural constituent of nuclear pore"/>
    <property type="evidence" value="ECO:0007669"/>
    <property type="project" value="TreeGrafter"/>
</dbReference>
<dbReference type="OMA" id="MTCFLSH"/>
<evidence type="ECO:0000256" key="1">
    <source>
        <dbReference type="ARBA" id="ARBA00004123"/>
    </source>
</evidence>
<dbReference type="OrthoDB" id="2019644at2759"/>
<protein>
    <submittedName>
        <fullName evidence="5">Nuclear pore complex protein Nup205</fullName>
    </submittedName>
</protein>
<evidence type="ECO:0000256" key="4">
    <source>
        <dbReference type="ARBA" id="ARBA00023242"/>
    </source>
</evidence>
<dbReference type="GO" id="GO:0006999">
    <property type="term" value="P:nuclear pore organization"/>
    <property type="evidence" value="ECO:0007669"/>
    <property type="project" value="TreeGrafter"/>
</dbReference>
<organism evidence="5 6">
    <name type="scientific">Stegodyphus mimosarum</name>
    <name type="common">African social velvet spider</name>
    <dbReference type="NCBI Taxonomy" id="407821"/>
    <lineage>
        <taxon>Eukaryota</taxon>
        <taxon>Metazoa</taxon>
        <taxon>Ecdysozoa</taxon>
        <taxon>Arthropoda</taxon>
        <taxon>Chelicerata</taxon>
        <taxon>Arachnida</taxon>
        <taxon>Araneae</taxon>
        <taxon>Araneomorphae</taxon>
        <taxon>Entelegynae</taxon>
        <taxon>Eresoidea</taxon>
        <taxon>Eresidae</taxon>
        <taxon>Stegodyphus</taxon>
    </lineage>
</organism>
<gene>
    <name evidence="5" type="ORF">X975_12732</name>
</gene>
<dbReference type="PANTHER" id="PTHR31344">
    <property type="entry name" value="NUCLEAR PORE COMPLEX PROTEIN NUP205"/>
    <property type="match status" value="1"/>
</dbReference>
<proteinExistence type="inferred from homology"/>
<comment type="subcellular location">
    <subcellularLocation>
        <location evidence="1">Nucleus</location>
    </subcellularLocation>
</comment>
<comment type="similarity">
    <text evidence="2">Belongs to the NUP186/NUP192/NUP205 family.</text>
</comment>
<evidence type="ECO:0000256" key="3">
    <source>
        <dbReference type="ARBA" id="ARBA00022448"/>
    </source>
</evidence>
<evidence type="ECO:0000313" key="5">
    <source>
        <dbReference type="EMBL" id="KFM71883.1"/>
    </source>
</evidence>
<keyword evidence="6" id="KW-1185">Reference proteome</keyword>
<dbReference type="PANTHER" id="PTHR31344:SF0">
    <property type="entry name" value="NUCLEAR PORE COMPLEX PROTEIN NUP205"/>
    <property type="match status" value="1"/>
</dbReference>
<dbReference type="InterPro" id="IPR021827">
    <property type="entry name" value="Nup186/Nup192/Nup205"/>
</dbReference>
<name>A0A087U3E4_STEMI</name>
<evidence type="ECO:0000256" key="2">
    <source>
        <dbReference type="ARBA" id="ARBA00005892"/>
    </source>
</evidence>
<dbReference type="EMBL" id="KK117975">
    <property type="protein sequence ID" value="KFM71883.1"/>
    <property type="molecule type" value="Genomic_DNA"/>
</dbReference>
<dbReference type="Pfam" id="PF11894">
    <property type="entry name" value="Nup192"/>
    <property type="match status" value="1"/>
</dbReference>
<evidence type="ECO:0000313" key="6">
    <source>
        <dbReference type="Proteomes" id="UP000054359"/>
    </source>
</evidence>
<dbReference type="Proteomes" id="UP000054359">
    <property type="component" value="Unassembled WGS sequence"/>
</dbReference>
<dbReference type="STRING" id="407821.A0A087U3E4"/>
<reference evidence="5 6" key="1">
    <citation type="submission" date="2013-11" db="EMBL/GenBank/DDBJ databases">
        <title>Genome sequencing of Stegodyphus mimosarum.</title>
        <authorList>
            <person name="Bechsgaard J."/>
        </authorList>
    </citation>
    <scope>NUCLEOTIDE SEQUENCE [LARGE SCALE GENOMIC DNA]</scope>
</reference>
<accession>A0A087U3E4</accession>
<feature type="non-terminal residue" evidence="5">
    <location>
        <position position="1415"/>
    </location>
</feature>
<dbReference type="GO" id="GO:0044611">
    <property type="term" value="C:nuclear pore inner ring"/>
    <property type="evidence" value="ECO:0007669"/>
    <property type="project" value="TreeGrafter"/>
</dbReference>
<keyword evidence="3" id="KW-0813">Transport</keyword>
<sequence>MASDNVVLNLSDNTLWAPYKGLFNTIYSAIAQKDPNACQEIEVVLKRHKPDFICLLKNPPRSPIHRDAIKKASTTGIAVTGQAGLQILPQSLIDEALIISDMFDLNELTSLELLIAGQQQQPRFPGLTRGLVAMLLYYDGRRNLVNALQLLVQAREGRTWTLGITSELMSIIMKYTNQLKEGGIIMKVIDLIEKSDVTEELELLHRNRALGGPRYRKQVTDLITEIKQTLAEIIFGWACQGFFTREEVLRLLSYLSKQASISSDGSLDEATLTTAVAFLYVIDVSILQTCDEMDPIIQKLNLVCEPDLCLAIHKYLMGSQDKWQMPGLKSIFQLAWGITLRTLSQFPVSSLGGKVGDCLEEDERTVDIAIEEGAFQAMRNLIVKSSVFHEQEFFLKRIHSVITDFIVLMPLKVKELRNRGDETARIIASYSQEGLEPPSNLPLHFEHLLNLITDLYAKDPLKLELAMEYWCPSESLLEQTYLQRPSQRQIALYKFIRIAGDLLPPPLFVPYHQMLTSLSNSPGCAHNCFSMLKMNGRNGSQSSIVSWDHFFATLHRYYGSLHEEVPSTVNVQYTYPQRMHTKGITPQEVQGLIAVLQLITQVVKLDEIARITLSENPQYVPTVVLLGLITCSIPASLKASIINCLAAFAASPDIASNIWQGLEMTQVIPTVKSISVYHPSGILMELEEVETRMEEYPVTRAMLTLLDALLNHPYPTRLGSGARQPGIEPYLQFVRDSVLLRCNSRSYKTGGEKWKIMALCFKILEKVLKSCRFQSRSNSTFNVETNIGVSILSQMLQDSGLLRVVLFILDEGMRVLDQYASVPGQANLEECTLIALKLVHATLSKQEAFLQQIRDSGCDLLVTALDNLLLNINPRSGQADHLLVIAKYVTYNAFIPQHSLYSISILYALCSSIHIAQHLVRVFDSNVNESESLLKGFVEILEIDVATDDYEDDKTLQARSKAQEQLLQLLLKCLKHPGPNLSHYLLGFNLRKPIAQTEIQEPGVMGSKRTCLHAVLSFLDYGSYSGTYPSNIYNSPHSAELAYQLIYVLCTNKDTSGPTLRYLRSTHDFLFRHLQFLPFKPTGEHVVKLMSQQSWLLRTLAVELRVTSAHHQRSHVHRLLSSLLDDKPPVESGSVDVTLEPSFGSTSVSSYSFMKPATGTFRRKLMKILDSIQFQHQMPDVPRWDYFENEEVERILKECEIREPDGPRLIDVEELHNRLAEETMGLQGASVIGQRTIMMQEISKVLEYAVSCNEAREAVFAKRLLFDAWRQVSEVLLIACPLEMLGNEKKDQMVLELSQELLSKVMSPNVLPELMPPASGVILTLMSTLRHSMVTTILKPIPHTPALTNGYASFENITTEPCMIPMTHHSSLLVVLRAIVECLLQTGTGLQRVRANFYSAFLNLLCIVQKPNDIG</sequence>